<dbReference type="GO" id="GO:0016020">
    <property type="term" value="C:membrane"/>
    <property type="evidence" value="ECO:0007669"/>
    <property type="project" value="InterPro"/>
</dbReference>
<sequence length="299" mass="33317">MTWFWFSMLALLGWSGSDLFSKMGSKPSDKYSHWKMVMAVGLVMGTHAIYLLVTGTPFSPRDIITYLPASFLYILAMIFGYVGLRYIELSISSPICNSSGAVAALLCFVFLKQTMNGIQFFAVFLICLAVFLLSLLEKRRDDQLRREAALSPDKKYTRSIIAVLFPILYCVIDGLGTFADALLLDTVIAEEQANMAYEFTFLFLAICAFVYVVLIKKQKLVVWDEKPKMAAALCETVGQYFYVFAIGANPIIAAPVISSYCLLSVVWSRLFLKEKLTAKHYALIAMAGVGMAILGFFDA</sequence>
<dbReference type="Proteomes" id="UP000184089">
    <property type="component" value="Unassembled WGS sequence"/>
</dbReference>
<evidence type="ECO:0000256" key="1">
    <source>
        <dbReference type="ARBA" id="ARBA00007362"/>
    </source>
</evidence>
<evidence type="ECO:0000256" key="2">
    <source>
        <dbReference type="SAM" id="Phobius"/>
    </source>
</evidence>
<dbReference type="InterPro" id="IPR037185">
    <property type="entry name" value="EmrE-like"/>
</dbReference>
<feature type="transmembrane region" description="Helical" evidence="2">
    <location>
        <begin position="195"/>
        <end position="215"/>
    </location>
</feature>
<feature type="transmembrane region" description="Helical" evidence="2">
    <location>
        <begin position="281"/>
        <end position="297"/>
    </location>
</feature>
<reference evidence="5" key="1">
    <citation type="submission" date="2016-11" db="EMBL/GenBank/DDBJ databases">
        <authorList>
            <person name="Jaros S."/>
            <person name="Januszkiewicz K."/>
            <person name="Wedrychowicz H."/>
        </authorList>
    </citation>
    <scope>NUCLEOTIDE SEQUENCE [LARGE SCALE GENOMIC DNA]</scope>
    <source>
        <strain evidence="5">DSM 4029</strain>
    </source>
</reference>
<comment type="caution">
    <text evidence="4">The sequence shown here is derived from an EMBL/GenBank/DDBJ whole genome shotgun (WGS) entry which is preliminary data.</text>
</comment>
<dbReference type="Gene3D" id="1.10.3730.20">
    <property type="match status" value="1"/>
</dbReference>
<evidence type="ECO:0000313" key="5">
    <source>
        <dbReference type="Proteomes" id="UP000184089"/>
    </source>
</evidence>
<dbReference type="SUPFAM" id="SSF103481">
    <property type="entry name" value="Multidrug resistance efflux transporter EmrE"/>
    <property type="match status" value="2"/>
</dbReference>
<keyword evidence="2" id="KW-0472">Membrane</keyword>
<evidence type="ECO:0000313" key="4">
    <source>
        <dbReference type="EMBL" id="SHF65479.1"/>
    </source>
</evidence>
<feature type="transmembrane region" description="Helical" evidence="2">
    <location>
        <begin position="65"/>
        <end position="84"/>
    </location>
</feature>
<dbReference type="InterPro" id="IPR000620">
    <property type="entry name" value="EamA_dom"/>
</dbReference>
<name>A0AAQ1MB41_9FIRM</name>
<accession>A0AAQ1MB41</accession>
<feature type="domain" description="EamA" evidence="3">
    <location>
        <begin position="3"/>
        <end position="134"/>
    </location>
</feature>
<dbReference type="RefSeq" id="WP_021659381.1">
    <property type="nucleotide sequence ID" value="NZ_FQVY01000001.1"/>
</dbReference>
<feature type="transmembrane region" description="Helical" evidence="2">
    <location>
        <begin position="156"/>
        <end position="175"/>
    </location>
</feature>
<feature type="transmembrane region" description="Helical" evidence="2">
    <location>
        <begin position="36"/>
        <end position="53"/>
    </location>
</feature>
<feature type="transmembrane region" description="Helical" evidence="2">
    <location>
        <begin position="117"/>
        <end position="136"/>
    </location>
</feature>
<dbReference type="EMBL" id="FQVY01000001">
    <property type="protein sequence ID" value="SHF65479.1"/>
    <property type="molecule type" value="Genomic_DNA"/>
</dbReference>
<evidence type="ECO:0000259" key="3">
    <source>
        <dbReference type="Pfam" id="PF00892"/>
    </source>
</evidence>
<dbReference type="AlphaFoldDB" id="A0AAQ1MB41"/>
<dbReference type="Pfam" id="PF00892">
    <property type="entry name" value="EamA"/>
    <property type="match status" value="1"/>
</dbReference>
<comment type="similarity">
    <text evidence="1">Belongs to the EamA transporter family.</text>
</comment>
<gene>
    <name evidence="4" type="ORF">SAMN05444424_0215</name>
</gene>
<keyword evidence="2" id="KW-0812">Transmembrane</keyword>
<keyword evidence="2" id="KW-1133">Transmembrane helix</keyword>
<feature type="transmembrane region" description="Helical" evidence="2">
    <location>
        <begin position="91"/>
        <end position="111"/>
    </location>
</feature>
<proteinExistence type="inferred from homology"/>
<organism evidence="4 5">
    <name type="scientific">Bittarella massiliensis</name>
    <name type="common">ex Durand et al. 2017</name>
    <dbReference type="NCBI Taxonomy" id="1720313"/>
    <lineage>
        <taxon>Bacteria</taxon>
        <taxon>Bacillati</taxon>
        <taxon>Bacillota</taxon>
        <taxon>Clostridia</taxon>
        <taxon>Eubacteriales</taxon>
        <taxon>Oscillospiraceae</taxon>
        <taxon>Bittarella (ex Durand et al. 2017)</taxon>
    </lineage>
</organism>
<protein>
    <submittedName>
        <fullName evidence="4">Uncharacterized membrane protein</fullName>
    </submittedName>
</protein>